<feature type="compositionally biased region" description="Polar residues" evidence="1">
    <location>
        <begin position="605"/>
        <end position="624"/>
    </location>
</feature>
<organism evidence="2 3">
    <name type="scientific">Dreissena polymorpha</name>
    <name type="common">Zebra mussel</name>
    <name type="synonym">Mytilus polymorpha</name>
    <dbReference type="NCBI Taxonomy" id="45954"/>
    <lineage>
        <taxon>Eukaryota</taxon>
        <taxon>Metazoa</taxon>
        <taxon>Spiralia</taxon>
        <taxon>Lophotrochozoa</taxon>
        <taxon>Mollusca</taxon>
        <taxon>Bivalvia</taxon>
        <taxon>Autobranchia</taxon>
        <taxon>Heteroconchia</taxon>
        <taxon>Euheterodonta</taxon>
        <taxon>Imparidentia</taxon>
        <taxon>Neoheterodontei</taxon>
        <taxon>Myida</taxon>
        <taxon>Dreissenoidea</taxon>
        <taxon>Dreissenidae</taxon>
        <taxon>Dreissena</taxon>
    </lineage>
</organism>
<feature type="compositionally biased region" description="Basic and acidic residues" evidence="1">
    <location>
        <begin position="15"/>
        <end position="30"/>
    </location>
</feature>
<reference evidence="2" key="1">
    <citation type="journal article" date="2019" name="bioRxiv">
        <title>The Genome of the Zebra Mussel, Dreissena polymorpha: A Resource for Invasive Species Research.</title>
        <authorList>
            <person name="McCartney M.A."/>
            <person name="Auch B."/>
            <person name="Kono T."/>
            <person name="Mallez S."/>
            <person name="Zhang Y."/>
            <person name="Obille A."/>
            <person name="Becker A."/>
            <person name="Abrahante J.E."/>
            <person name="Garbe J."/>
            <person name="Badalamenti J.P."/>
            <person name="Herman A."/>
            <person name="Mangelson H."/>
            <person name="Liachko I."/>
            <person name="Sullivan S."/>
            <person name="Sone E.D."/>
            <person name="Koren S."/>
            <person name="Silverstein K.A.T."/>
            <person name="Beckman K.B."/>
            <person name="Gohl D.M."/>
        </authorList>
    </citation>
    <scope>NUCLEOTIDE SEQUENCE</scope>
    <source>
        <strain evidence="2">Duluth1</strain>
        <tissue evidence="2">Whole animal</tissue>
    </source>
</reference>
<dbReference type="Proteomes" id="UP000828390">
    <property type="component" value="Unassembled WGS sequence"/>
</dbReference>
<accession>A0A9D4D8W6</accession>
<feature type="compositionally biased region" description="Polar residues" evidence="1">
    <location>
        <begin position="49"/>
        <end position="60"/>
    </location>
</feature>
<keyword evidence="3" id="KW-1185">Reference proteome</keyword>
<evidence type="ECO:0000313" key="3">
    <source>
        <dbReference type="Proteomes" id="UP000828390"/>
    </source>
</evidence>
<proteinExistence type="predicted"/>
<feature type="region of interest" description="Disordered" evidence="1">
    <location>
        <begin position="1"/>
        <end position="75"/>
    </location>
</feature>
<evidence type="ECO:0000313" key="2">
    <source>
        <dbReference type="EMBL" id="KAH3741178.1"/>
    </source>
</evidence>
<evidence type="ECO:0000256" key="1">
    <source>
        <dbReference type="SAM" id="MobiDB-lite"/>
    </source>
</evidence>
<name>A0A9D4D8W6_DREPO</name>
<gene>
    <name evidence="2" type="ORF">DPMN_047898</name>
</gene>
<dbReference type="AlphaFoldDB" id="A0A9D4D8W6"/>
<feature type="region of interest" description="Disordered" evidence="1">
    <location>
        <begin position="526"/>
        <end position="545"/>
    </location>
</feature>
<dbReference type="EMBL" id="JAIWYP010000011">
    <property type="protein sequence ID" value="KAH3741178.1"/>
    <property type="molecule type" value="Genomic_DNA"/>
</dbReference>
<protein>
    <submittedName>
        <fullName evidence="2">Uncharacterized protein</fullName>
    </submittedName>
</protein>
<feature type="compositionally biased region" description="Polar residues" evidence="1">
    <location>
        <begin position="526"/>
        <end position="536"/>
    </location>
</feature>
<feature type="region of interest" description="Disordered" evidence="1">
    <location>
        <begin position="581"/>
        <end position="634"/>
    </location>
</feature>
<reference evidence="2" key="2">
    <citation type="submission" date="2020-11" db="EMBL/GenBank/DDBJ databases">
        <authorList>
            <person name="McCartney M.A."/>
            <person name="Auch B."/>
            <person name="Kono T."/>
            <person name="Mallez S."/>
            <person name="Becker A."/>
            <person name="Gohl D.M."/>
            <person name="Silverstein K.A.T."/>
            <person name="Koren S."/>
            <person name="Bechman K.B."/>
            <person name="Herman A."/>
            <person name="Abrahante J.E."/>
            <person name="Garbe J."/>
        </authorList>
    </citation>
    <scope>NUCLEOTIDE SEQUENCE</scope>
    <source>
        <strain evidence="2">Duluth1</strain>
        <tissue evidence="2">Whole animal</tissue>
    </source>
</reference>
<comment type="caution">
    <text evidence="2">The sequence shown here is derived from an EMBL/GenBank/DDBJ whole genome shotgun (WGS) entry which is preliminary data.</text>
</comment>
<sequence>MPKLKKRSYQQKNAARREMIRQKRISEKGGGDGVLKNSGKPIFEGLKSPSDSQGSASSNERSQRMTRTPKIPLLSASKKYKRKKPVTECNTMKKDTESDSRLIKGFYSTTQSVRVCVETLNSDRALDNSVCVKIETDEWYNTAAGFNSACVKLEQVQGDEIHSDHKKQDSFNLVHEQTGCLQMDQCKVMHVQTAPFSHSGSVSLLQNMMTENSAEQHFPIASNSSLHANALVCTSNVETMPNYQLSPSDASTEADDRLFLQSWYGLPSENHNDHSIDGSVSDVKPVLSTLDKNTLHGNGQHGCICNPGSGIVPSVVSPSWPTVDSQPTDPTQVVNIPLPSSSTQSTQPQYFQHQQPQLVTTVKIPHCGGMAEPVFDEKQDTGDQTLEENKLLVLNELQLSLFGSKEDLLAFENGNLLPSVQHFFSDLTPAINFASKTDANLLCTLPVQDLPTSVSIPSVVGSSVTADSRKSTDAVGERASKSVKKDVPINQSIGLSSDVTESMDQKVAILPLNALHVPMPLLSCDSKSNQLQGTSDSQRDGMSLSVSSKRTEFAVTSEINSNLAAESAESSDDDCVEIFIGRNKRKRNSHQSTHPSPKRVRDQGSSRGVVQPTGASTRGSSFSISGLVEETKKT</sequence>